<reference evidence="1 2" key="1">
    <citation type="submission" date="2018-08" db="EMBL/GenBank/DDBJ databases">
        <title>The reduced genetic potential of extracellular carbohydrate catabolism in Euzebyella marina RN62, a Flavobacteriia bacterium isolated from the hadal water.</title>
        <authorList>
            <person name="Xue C."/>
        </authorList>
    </citation>
    <scope>NUCLEOTIDE SEQUENCE [LARGE SCALE GENOMIC DNA]</scope>
    <source>
        <strain evidence="1 2">RN62</strain>
    </source>
</reference>
<protein>
    <submittedName>
        <fullName evidence="1">Uncharacterized protein</fullName>
    </submittedName>
</protein>
<dbReference type="AlphaFoldDB" id="A0A3G2L520"/>
<organism evidence="1 2">
    <name type="scientific">Euzebyella marina</name>
    <dbReference type="NCBI Taxonomy" id="1761453"/>
    <lineage>
        <taxon>Bacteria</taxon>
        <taxon>Pseudomonadati</taxon>
        <taxon>Bacteroidota</taxon>
        <taxon>Flavobacteriia</taxon>
        <taxon>Flavobacteriales</taxon>
        <taxon>Flavobacteriaceae</taxon>
        <taxon>Euzebyella</taxon>
    </lineage>
</organism>
<dbReference type="Proteomes" id="UP000276309">
    <property type="component" value="Chromosome"/>
</dbReference>
<name>A0A3G2L520_9FLAO</name>
<evidence type="ECO:0000313" key="1">
    <source>
        <dbReference type="EMBL" id="AYN67362.1"/>
    </source>
</evidence>
<accession>A0A3G2L520</accession>
<dbReference type="RefSeq" id="WP_121848383.1">
    <property type="nucleotide sequence ID" value="NZ_CP032050.1"/>
</dbReference>
<proteinExistence type="predicted"/>
<dbReference type="OrthoDB" id="1036397at2"/>
<dbReference type="EMBL" id="CP032050">
    <property type="protein sequence ID" value="AYN67362.1"/>
    <property type="molecule type" value="Genomic_DNA"/>
</dbReference>
<gene>
    <name evidence="1" type="ORF">D1013_08280</name>
</gene>
<keyword evidence="2" id="KW-1185">Reference proteome</keyword>
<dbReference type="KEGG" id="emar:D1013_08280"/>
<sequence>MIDIVTNTDKSVATLEKEIMVLVFKTNARRIHEMWLRKILSGYSKILRIDFDFEDCDNILRVESLEDMREEITLSVRATGLYCKELED</sequence>
<evidence type="ECO:0000313" key="2">
    <source>
        <dbReference type="Proteomes" id="UP000276309"/>
    </source>
</evidence>